<evidence type="ECO:0000313" key="6">
    <source>
        <dbReference type="EMBL" id="KAJ7365294.1"/>
    </source>
</evidence>
<name>A0A9X0CP74_9CNID</name>
<comment type="similarity">
    <text evidence="1">Belongs to the DeSI family.</text>
</comment>
<organism evidence="6 7">
    <name type="scientific">Desmophyllum pertusum</name>
    <dbReference type="NCBI Taxonomy" id="174260"/>
    <lineage>
        <taxon>Eukaryota</taxon>
        <taxon>Metazoa</taxon>
        <taxon>Cnidaria</taxon>
        <taxon>Anthozoa</taxon>
        <taxon>Hexacorallia</taxon>
        <taxon>Scleractinia</taxon>
        <taxon>Caryophylliina</taxon>
        <taxon>Caryophylliidae</taxon>
        <taxon>Desmophyllum</taxon>
    </lineage>
</organism>
<dbReference type="Gene3D" id="3.90.1720.30">
    <property type="entry name" value="PPPDE domains"/>
    <property type="match status" value="1"/>
</dbReference>
<dbReference type="GO" id="GO:0006508">
    <property type="term" value="P:proteolysis"/>
    <property type="evidence" value="ECO:0007669"/>
    <property type="project" value="UniProtKB-KW"/>
</dbReference>
<reference evidence="6" key="1">
    <citation type="submission" date="2023-01" db="EMBL/GenBank/DDBJ databases">
        <title>Genome assembly of the deep-sea coral Lophelia pertusa.</title>
        <authorList>
            <person name="Herrera S."/>
            <person name="Cordes E."/>
        </authorList>
    </citation>
    <scope>NUCLEOTIDE SEQUENCE</scope>
    <source>
        <strain evidence="6">USNM1676648</strain>
        <tissue evidence="6">Polyp</tissue>
    </source>
</reference>
<keyword evidence="2" id="KW-0645">Protease</keyword>
<evidence type="ECO:0000256" key="1">
    <source>
        <dbReference type="ARBA" id="ARBA00008140"/>
    </source>
</evidence>
<comment type="caution">
    <text evidence="6">The sequence shown here is derived from an EMBL/GenBank/DDBJ whole genome shotgun (WGS) entry which is preliminary data.</text>
</comment>
<dbReference type="InterPro" id="IPR042266">
    <property type="entry name" value="PPPDE_sf"/>
</dbReference>
<feature type="chain" id="PRO_5040779997" description="PPPDE domain-containing protein" evidence="4">
    <location>
        <begin position="20"/>
        <end position="180"/>
    </location>
</feature>
<evidence type="ECO:0000256" key="4">
    <source>
        <dbReference type="SAM" id="SignalP"/>
    </source>
</evidence>
<proteinExistence type="inferred from homology"/>
<evidence type="ECO:0000256" key="2">
    <source>
        <dbReference type="ARBA" id="ARBA00022670"/>
    </source>
</evidence>
<keyword evidence="3" id="KW-0378">Hydrolase</keyword>
<sequence length="180" mass="20232">MALPIKAVCIGVILSGLHCSNGGGASGKEKQFCGMFKFYCPRTNQCFDRKERCTGKVCLDAKGKEDKCYESRVAGMYKEHQVRSTGRVKVATSMQMGISSCTRDEVLNFINKALDLKYKLCSNNCQDFARELMNFLASNCTANIEHLLKALKCQFNSSFHWKFNVLLSLLIAFVIFHNIT</sequence>
<accession>A0A9X0CP74</accession>
<dbReference type="AlphaFoldDB" id="A0A9X0CP74"/>
<dbReference type="Pfam" id="PF05903">
    <property type="entry name" value="Peptidase_C97"/>
    <property type="match status" value="1"/>
</dbReference>
<dbReference type="EMBL" id="MU827303">
    <property type="protein sequence ID" value="KAJ7365294.1"/>
    <property type="molecule type" value="Genomic_DNA"/>
</dbReference>
<evidence type="ECO:0000256" key="3">
    <source>
        <dbReference type="ARBA" id="ARBA00022801"/>
    </source>
</evidence>
<feature type="domain" description="PPPDE" evidence="5">
    <location>
        <begin position="67"/>
        <end position="138"/>
    </location>
</feature>
<evidence type="ECO:0000313" key="7">
    <source>
        <dbReference type="Proteomes" id="UP001163046"/>
    </source>
</evidence>
<keyword evidence="4" id="KW-0732">Signal</keyword>
<dbReference type="Proteomes" id="UP001163046">
    <property type="component" value="Unassembled WGS sequence"/>
</dbReference>
<protein>
    <recommendedName>
        <fullName evidence="5">PPPDE domain-containing protein</fullName>
    </recommendedName>
</protein>
<dbReference type="InterPro" id="IPR008580">
    <property type="entry name" value="PPPDE_dom"/>
</dbReference>
<dbReference type="GO" id="GO:0008233">
    <property type="term" value="F:peptidase activity"/>
    <property type="evidence" value="ECO:0007669"/>
    <property type="project" value="UniProtKB-KW"/>
</dbReference>
<keyword evidence="7" id="KW-1185">Reference proteome</keyword>
<evidence type="ECO:0000259" key="5">
    <source>
        <dbReference type="Pfam" id="PF05903"/>
    </source>
</evidence>
<gene>
    <name evidence="6" type="ORF">OS493_005398</name>
</gene>
<feature type="signal peptide" evidence="4">
    <location>
        <begin position="1"/>
        <end position="19"/>
    </location>
</feature>